<dbReference type="InterPro" id="IPR000073">
    <property type="entry name" value="AB_hydrolase_1"/>
</dbReference>
<dbReference type="EMBL" id="CP063189">
    <property type="protein sequence ID" value="WCZ31660.1"/>
    <property type="molecule type" value="Genomic_DNA"/>
</dbReference>
<dbReference type="PRINTS" id="PR00111">
    <property type="entry name" value="ABHYDROLASE"/>
</dbReference>
<organism evidence="3 4">
    <name type="scientific">Corynebacterium massiliense DSM 45435</name>
    <dbReference type="NCBI Taxonomy" id="1121364"/>
    <lineage>
        <taxon>Bacteria</taxon>
        <taxon>Bacillati</taxon>
        <taxon>Actinomycetota</taxon>
        <taxon>Actinomycetes</taxon>
        <taxon>Mycobacteriales</taxon>
        <taxon>Corynebacteriaceae</taxon>
        <taxon>Corynebacterium</taxon>
    </lineage>
</organism>
<dbReference type="InterPro" id="IPR029058">
    <property type="entry name" value="AB_hydrolase_fold"/>
</dbReference>
<gene>
    <name evidence="3" type="ORF">CMASS_00980</name>
</gene>
<proteinExistence type="predicted"/>
<dbReference type="Pfam" id="PF00561">
    <property type="entry name" value="Abhydrolase_1"/>
    <property type="match status" value="1"/>
</dbReference>
<evidence type="ECO:0000256" key="1">
    <source>
        <dbReference type="ARBA" id="ARBA00022801"/>
    </source>
</evidence>
<name>A0ABY7U4R7_9CORY</name>
<evidence type="ECO:0000313" key="3">
    <source>
        <dbReference type="EMBL" id="WCZ31660.1"/>
    </source>
</evidence>
<dbReference type="EC" id="3.3.2.10" evidence="3"/>
<keyword evidence="4" id="KW-1185">Reference proteome</keyword>
<accession>A0ABY7U4R7</accession>
<dbReference type="InterPro" id="IPR000639">
    <property type="entry name" value="Epox_hydrolase-like"/>
</dbReference>
<dbReference type="SUPFAM" id="SSF53474">
    <property type="entry name" value="alpha/beta-Hydrolases"/>
    <property type="match status" value="1"/>
</dbReference>
<dbReference type="GO" id="GO:0004301">
    <property type="term" value="F:epoxide hydrolase activity"/>
    <property type="evidence" value="ECO:0007669"/>
    <property type="project" value="UniProtKB-EC"/>
</dbReference>
<dbReference type="Gene3D" id="3.40.50.1820">
    <property type="entry name" value="alpha/beta hydrolase"/>
    <property type="match status" value="1"/>
</dbReference>
<keyword evidence="1 3" id="KW-0378">Hydrolase</keyword>
<dbReference type="Proteomes" id="UP001220064">
    <property type="component" value="Chromosome"/>
</dbReference>
<sequence>MSTGSAPLPPSVVELAGPFEHTFLHVRGLRLHAATAGDPSDPLVVLLHGSFGGWFDYRHAIGPLAERGFHVAALDMRGFGMSDKPPVEAGQDIRTLTGDVSGVITALGHSAAFVVGADTGASVAWSLATEHPERVRGLVSVSGAHPVDLRRAIAARPWDFMWILLRSGLARLPRPVVRALPSLKQWAFHTYVNRNCAPATAKDVVDDELLLRLRAAAIGKTQRGFLWNNRQLLAATPLRWADALIDAPVLFLTSSQRLWRPVIQRAHARTAGAFAASSIPGAKNLPMVENPAAFTEMLASWFTSP</sequence>
<dbReference type="PANTHER" id="PTHR43329">
    <property type="entry name" value="EPOXIDE HYDROLASE"/>
    <property type="match status" value="1"/>
</dbReference>
<dbReference type="PRINTS" id="PR00412">
    <property type="entry name" value="EPOXHYDRLASE"/>
</dbReference>
<protein>
    <submittedName>
        <fullName evidence="3">Soluble epoxide hydrolase</fullName>
        <ecNumber evidence="3">3.3.2.10</ecNumber>
    </submittedName>
</protein>
<reference evidence="3 4" key="1">
    <citation type="submission" date="2020-10" db="EMBL/GenBank/DDBJ databases">
        <title>Complete genome sequence of Corynebacterium massiliense DSM 45435, type strain of Corynebacterium massiliense.</title>
        <authorList>
            <person name="Busche T."/>
            <person name="Kalinowski J."/>
            <person name="Ruckert C."/>
        </authorList>
    </citation>
    <scope>NUCLEOTIDE SEQUENCE [LARGE SCALE GENOMIC DNA]</scope>
    <source>
        <strain evidence="3 4">DSM 45435</strain>
    </source>
</reference>
<feature type="domain" description="AB hydrolase-1" evidence="2">
    <location>
        <begin position="42"/>
        <end position="160"/>
    </location>
</feature>
<evidence type="ECO:0000313" key="4">
    <source>
        <dbReference type="Proteomes" id="UP001220064"/>
    </source>
</evidence>
<dbReference type="RefSeq" id="WP_022863541.1">
    <property type="nucleotide sequence ID" value="NZ_ATVG01000012.1"/>
</dbReference>
<evidence type="ECO:0000259" key="2">
    <source>
        <dbReference type="Pfam" id="PF00561"/>
    </source>
</evidence>